<reference evidence="9 10" key="1">
    <citation type="submission" date="2023-11" db="EMBL/GenBank/DDBJ databases">
        <authorList>
            <person name="Hedman E."/>
            <person name="Englund M."/>
            <person name="Stromberg M."/>
            <person name="Nyberg Akerstrom W."/>
            <person name="Nylinder S."/>
            <person name="Jareborg N."/>
            <person name="Kallberg Y."/>
            <person name="Kronander E."/>
        </authorList>
    </citation>
    <scope>NUCLEOTIDE SEQUENCE [LARGE SCALE GENOMIC DNA]</scope>
</reference>
<dbReference type="PANTHER" id="PTHR12271:SF133">
    <property type="entry name" value="POLY(A) RNA POLYMERASE, MITOCHONDRIAL"/>
    <property type="match status" value="1"/>
</dbReference>
<dbReference type="SUPFAM" id="SSF81631">
    <property type="entry name" value="PAP/OAS1 substrate-binding domain"/>
    <property type="match status" value="1"/>
</dbReference>
<dbReference type="Pfam" id="PF22600">
    <property type="entry name" value="MTPAP-like_central"/>
    <property type="match status" value="1"/>
</dbReference>
<proteinExistence type="predicted"/>
<sequence>MSVFFQTGKFCIFRKSFNNPFCNLLLLRNYSDPSKKFIKFNDVVEQRRAEARRSLVVQVNSESSFSELYGYCSKYAPIKDVYHYRNTEKEHFMLIEFETEENVKEVLQVCSSHQKDLDVMPIQSPFLWFKAAANNKETYKVPSSKSLATKDGITVIDDDILFEELLNCETMSNQMQLLYERTKLNDLGIRLRFMVARQFEVIFKSLYANAVVHPFGSSVNGFGKMGCDLDLVLTNDLTEEMSGAGRRLVFQEKRVEGGARAGGGGASARQLELLGALLELRVPGAAAVRRVLAARVPILKCAHVLAAASVDLCCTNTSGVYMSELLWMFGSLDPRVRPLTFAVRRWATAVGLTNPHPGRWITNFPLTLMVLFFLQQKRKTGFILPSVRFLVSKAGKQDIRIAEENINCTFLRDLNKLPQETYGQCEEDLETLLLQFFEFYAQFDFQEKAISINEGVPVRKPNALPLYIVNPLEQALNVSRNVSYEECERLKLEVRNAAWQLEAELEGKKEEDWGLLGLIERKGSRGLKKLLRVGNSHRLVSVKDLFKDDDFTSDTNTKSHQTKSDTEIEKSVKEMKQSMDNVEKKEQRMKFKNSQIASEVFRIRRNKIV</sequence>
<dbReference type="GO" id="GO:1990817">
    <property type="term" value="F:poly(A) RNA polymerase activity"/>
    <property type="evidence" value="ECO:0007669"/>
    <property type="project" value="TreeGrafter"/>
</dbReference>
<protein>
    <recommendedName>
        <fullName evidence="11">Poly(A) RNA polymerase, mitochondrial</fullName>
    </recommendedName>
</protein>
<comment type="cofactor">
    <cofactor evidence="1">
        <name>Mn(2+)</name>
        <dbReference type="ChEBI" id="CHEBI:29035"/>
    </cofactor>
</comment>
<evidence type="ECO:0000256" key="4">
    <source>
        <dbReference type="ARBA" id="ARBA00022723"/>
    </source>
</evidence>
<evidence type="ECO:0000259" key="7">
    <source>
        <dbReference type="Pfam" id="PF03828"/>
    </source>
</evidence>
<dbReference type="SUPFAM" id="SSF81301">
    <property type="entry name" value="Nucleotidyltransferase"/>
    <property type="match status" value="1"/>
</dbReference>
<evidence type="ECO:0000313" key="10">
    <source>
        <dbReference type="Proteomes" id="UP001314205"/>
    </source>
</evidence>
<dbReference type="AlphaFoldDB" id="A0AAV1KKQ4"/>
<evidence type="ECO:0000256" key="1">
    <source>
        <dbReference type="ARBA" id="ARBA00001936"/>
    </source>
</evidence>
<evidence type="ECO:0000256" key="5">
    <source>
        <dbReference type="ARBA" id="ARBA00022842"/>
    </source>
</evidence>
<dbReference type="Gene3D" id="1.10.1410.10">
    <property type="match status" value="1"/>
</dbReference>
<keyword evidence="10" id="KW-1185">Reference proteome</keyword>
<keyword evidence="3" id="KW-0808">Transferase</keyword>
<evidence type="ECO:0000256" key="6">
    <source>
        <dbReference type="SAM" id="Coils"/>
    </source>
</evidence>
<keyword evidence="4" id="KW-0479">Metal-binding</keyword>
<name>A0AAV1KKQ4_9NEOP</name>
<dbReference type="GO" id="GO:0031123">
    <property type="term" value="P:RNA 3'-end processing"/>
    <property type="evidence" value="ECO:0007669"/>
    <property type="project" value="TreeGrafter"/>
</dbReference>
<comment type="caution">
    <text evidence="9">The sequence shown here is derived from an EMBL/GenBank/DDBJ whole genome shotgun (WGS) entry which is preliminary data.</text>
</comment>
<gene>
    <name evidence="9" type="ORF">PARMNEM_LOCUS3979</name>
</gene>
<dbReference type="PANTHER" id="PTHR12271">
    <property type="entry name" value="POLY A POLYMERASE CID PAP -RELATED"/>
    <property type="match status" value="1"/>
</dbReference>
<feature type="domain" description="Poly(A) RNA polymerase mitochondrial-like central palm" evidence="8">
    <location>
        <begin position="172"/>
        <end position="330"/>
    </location>
</feature>
<evidence type="ECO:0008006" key="11">
    <source>
        <dbReference type="Google" id="ProtNLM"/>
    </source>
</evidence>
<dbReference type="InterPro" id="IPR054708">
    <property type="entry name" value="MTPAP-like_central"/>
</dbReference>
<evidence type="ECO:0000313" key="9">
    <source>
        <dbReference type="EMBL" id="CAK1582457.1"/>
    </source>
</evidence>
<dbReference type="EMBL" id="CAVLGL010000046">
    <property type="protein sequence ID" value="CAK1582457.1"/>
    <property type="molecule type" value="Genomic_DNA"/>
</dbReference>
<dbReference type="InterPro" id="IPR043519">
    <property type="entry name" value="NT_sf"/>
</dbReference>
<dbReference type="Pfam" id="PF03828">
    <property type="entry name" value="PAP_assoc"/>
    <property type="match status" value="1"/>
</dbReference>
<dbReference type="InterPro" id="IPR002058">
    <property type="entry name" value="PAP_assoc"/>
</dbReference>
<organism evidence="9 10">
    <name type="scientific">Parnassius mnemosyne</name>
    <name type="common">clouded apollo</name>
    <dbReference type="NCBI Taxonomy" id="213953"/>
    <lineage>
        <taxon>Eukaryota</taxon>
        <taxon>Metazoa</taxon>
        <taxon>Ecdysozoa</taxon>
        <taxon>Arthropoda</taxon>
        <taxon>Hexapoda</taxon>
        <taxon>Insecta</taxon>
        <taxon>Pterygota</taxon>
        <taxon>Neoptera</taxon>
        <taxon>Endopterygota</taxon>
        <taxon>Lepidoptera</taxon>
        <taxon>Glossata</taxon>
        <taxon>Ditrysia</taxon>
        <taxon>Papilionoidea</taxon>
        <taxon>Papilionidae</taxon>
        <taxon>Parnassiinae</taxon>
        <taxon>Parnassini</taxon>
        <taxon>Parnassius</taxon>
        <taxon>Driopa</taxon>
    </lineage>
</organism>
<dbReference type="Gene3D" id="3.30.460.10">
    <property type="entry name" value="Beta Polymerase, domain 2"/>
    <property type="match status" value="1"/>
</dbReference>
<feature type="domain" description="PAP-associated" evidence="7">
    <location>
        <begin position="431"/>
        <end position="460"/>
    </location>
</feature>
<dbReference type="Proteomes" id="UP001314205">
    <property type="component" value="Unassembled WGS sequence"/>
</dbReference>
<keyword evidence="5" id="KW-0460">Magnesium</keyword>
<keyword evidence="6" id="KW-0175">Coiled coil</keyword>
<evidence type="ECO:0000256" key="3">
    <source>
        <dbReference type="ARBA" id="ARBA00022679"/>
    </source>
</evidence>
<accession>A0AAV1KKQ4</accession>
<evidence type="ECO:0000259" key="8">
    <source>
        <dbReference type="Pfam" id="PF22600"/>
    </source>
</evidence>
<evidence type="ECO:0000256" key="2">
    <source>
        <dbReference type="ARBA" id="ARBA00001946"/>
    </source>
</evidence>
<comment type="cofactor">
    <cofactor evidence="2">
        <name>Mg(2+)</name>
        <dbReference type="ChEBI" id="CHEBI:18420"/>
    </cofactor>
</comment>
<dbReference type="GO" id="GO:0046872">
    <property type="term" value="F:metal ion binding"/>
    <property type="evidence" value="ECO:0007669"/>
    <property type="project" value="UniProtKB-KW"/>
</dbReference>
<feature type="coiled-coil region" evidence="6">
    <location>
        <begin position="568"/>
        <end position="595"/>
    </location>
</feature>